<evidence type="ECO:0000313" key="2">
    <source>
        <dbReference type="Proteomes" id="UP001165101"/>
    </source>
</evidence>
<gene>
    <name evidence="1" type="ORF">Cboi01_000002200</name>
</gene>
<protein>
    <submittedName>
        <fullName evidence="1">Unnamed protein product</fullName>
    </submittedName>
</protein>
<sequence length="349" mass="39172">MAKSYEISTNERDFILEALKQGLRLDSRKLLQMRELDIKLDEKEFGVVEISLGKTKLYIRVSSEIVQPYEDRPFEGIFQVSTEISPMAAPFFESGSTGLSKSQTDEEILISRLIEKAVRRSNALDLESLCIIAGSKVWSIRVDIQFLNYDGNFIDICCIGAMTALLHYKKPDCEVSGNDVIIYDTRQREPVPLSILHIPICITFNFFNPNINSSKKVTSSNSNNSTNNNNNNSNDNEEEEEEQMITSGATEENIKGDLNNEIILVDATLNEEQLSLGSMTLTLNKNKEICQISKSGGLPIDASLIMQCCNYASNIAEELTDKINSLIKEDLNKRKDSKMDKVLSATNDR</sequence>
<name>A0ACB5TDI8_CANBO</name>
<accession>A0ACB5TDI8</accession>
<comment type="caution">
    <text evidence="1">The sequence shown here is derived from an EMBL/GenBank/DDBJ whole genome shotgun (WGS) entry which is preliminary data.</text>
</comment>
<organism evidence="1 2">
    <name type="scientific">Candida boidinii</name>
    <name type="common">Yeast</name>
    <dbReference type="NCBI Taxonomy" id="5477"/>
    <lineage>
        <taxon>Eukaryota</taxon>
        <taxon>Fungi</taxon>
        <taxon>Dikarya</taxon>
        <taxon>Ascomycota</taxon>
        <taxon>Saccharomycotina</taxon>
        <taxon>Pichiomycetes</taxon>
        <taxon>Pichiales</taxon>
        <taxon>Pichiaceae</taxon>
        <taxon>Ogataea</taxon>
        <taxon>Ogataea/Candida clade</taxon>
    </lineage>
</organism>
<keyword evidence="2" id="KW-1185">Reference proteome</keyword>
<reference evidence="1" key="1">
    <citation type="submission" date="2023-04" db="EMBL/GenBank/DDBJ databases">
        <title>Candida boidinii NBRC 1967.</title>
        <authorList>
            <person name="Ichikawa N."/>
            <person name="Sato H."/>
            <person name="Tonouchi N."/>
        </authorList>
    </citation>
    <scope>NUCLEOTIDE SEQUENCE</scope>
    <source>
        <strain evidence="1">NBRC 1967</strain>
    </source>
</reference>
<dbReference type="EMBL" id="BSXV01000004">
    <property type="protein sequence ID" value="GME86816.1"/>
    <property type="molecule type" value="Genomic_DNA"/>
</dbReference>
<evidence type="ECO:0000313" key="1">
    <source>
        <dbReference type="EMBL" id="GME86816.1"/>
    </source>
</evidence>
<proteinExistence type="predicted"/>
<dbReference type="Proteomes" id="UP001165101">
    <property type="component" value="Unassembled WGS sequence"/>
</dbReference>